<proteinExistence type="predicted"/>
<accession>A0A4Z2G8R3</accession>
<reference evidence="2 3" key="1">
    <citation type="submission" date="2019-03" db="EMBL/GenBank/DDBJ databases">
        <title>First draft genome of Liparis tanakae, snailfish: a comprehensive survey of snailfish specific genes.</title>
        <authorList>
            <person name="Kim W."/>
            <person name="Song I."/>
            <person name="Jeong J.-H."/>
            <person name="Kim D."/>
            <person name="Kim S."/>
            <person name="Ryu S."/>
            <person name="Song J.Y."/>
            <person name="Lee S.K."/>
        </authorList>
    </citation>
    <scope>NUCLEOTIDE SEQUENCE [LARGE SCALE GENOMIC DNA]</scope>
    <source>
        <tissue evidence="2">Muscle</tissue>
    </source>
</reference>
<keyword evidence="3" id="KW-1185">Reference proteome</keyword>
<feature type="region of interest" description="Disordered" evidence="1">
    <location>
        <begin position="1"/>
        <end position="32"/>
    </location>
</feature>
<feature type="compositionally biased region" description="Acidic residues" evidence="1">
    <location>
        <begin position="7"/>
        <end position="18"/>
    </location>
</feature>
<organism evidence="2 3">
    <name type="scientific">Liparis tanakae</name>
    <name type="common">Tanaka's snailfish</name>
    <dbReference type="NCBI Taxonomy" id="230148"/>
    <lineage>
        <taxon>Eukaryota</taxon>
        <taxon>Metazoa</taxon>
        <taxon>Chordata</taxon>
        <taxon>Craniata</taxon>
        <taxon>Vertebrata</taxon>
        <taxon>Euteleostomi</taxon>
        <taxon>Actinopterygii</taxon>
        <taxon>Neopterygii</taxon>
        <taxon>Teleostei</taxon>
        <taxon>Neoteleostei</taxon>
        <taxon>Acanthomorphata</taxon>
        <taxon>Eupercaria</taxon>
        <taxon>Perciformes</taxon>
        <taxon>Cottioidei</taxon>
        <taxon>Cottales</taxon>
        <taxon>Liparidae</taxon>
        <taxon>Liparis</taxon>
    </lineage>
</organism>
<comment type="caution">
    <text evidence="2">The sequence shown here is derived from an EMBL/GenBank/DDBJ whole genome shotgun (WGS) entry which is preliminary data.</text>
</comment>
<dbReference type="Proteomes" id="UP000314294">
    <property type="component" value="Unassembled WGS sequence"/>
</dbReference>
<evidence type="ECO:0000313" key="2">
    <source>
        <dbReference type="EMBL" id="TNN49520.1"/>
    </source>
</evidence>
<gene>
    <name evidence="2" type="ORF">EYF80_040280</name>
</gene>
<dbReference type="EMBL" id="SRLO01000653">
    <property type="protein sequence ID" value="TNN49520.1"/>
    <property type="molecule type" value="Genomic_DNA"/>
</dbReference>
<protein>
    <submittedName>
        <fullName evidence="2">Uncharacterized protein</fullName>
    </submittedName>
</protein>
<evidence type="ECO:0000256" key="1">
    <source>
        <dbReference type="SAM" id="MobiDB-lite"/>
    </source>
</evidence>
<sequence>MVRTEFTTEEAVEDDEDNGLASGPEGIEMAPLTGGKKRRALYGTGASQSYSCLSQHFFYEYHLARQSNT</sequence>
<dbReference type="AlphaFoldDB" id="A0A4Z2G8R3"/>
<name>A0A4Z2G8R3_9TELE</name>
<evidence type="ECO:0000313" key="3">
    <source>
        <dbReference type="Proteomes" id="UP000314294"/>
    </source>
</evidence>